<feature type="transmembrane region" description="Helical" evidence="1">
    <location>
        <begin position="103"/>
        <end position="125"/>
    </location>
</feature>
<dbReference type="Proteomes" id="UP001317705">
    <property type="component" value="Chromosome"/>
</dbReference>
<organism evidence="2 3">
    <name type="scientific">Geotalea uraniireducens</name>
    <dbReference type="NCBI Taxonomy" id="351604"/>
    <lineage>
        <taxon>Bacteria</taxon>
        <taxon>Pseudomonadati</taxon>
        <taxon>Thermodesulfobacteriota</taxon>
        <taxon>Desulfuromonadia</taxon>
        <taxon>Geobacterales</taxon>
        <taxon>Geobacteraceae</taxon>
        <taxon>Geotalea</taxon>
    </lineage>
</organism>
<feature type="transmembrane region" description="Helical" evidence="1">
    <location>
        <begin position="176"/>
        <end position="196"/>
    </location>
</feature>
<gene>
    <name evidence="2" type="ORF">GURASL_07180</name>
</gene>
<dbReference type="PANTHER" id="PTHR41324:SF1">
    <property type="entry name" value="DUF2232 DOMAIN-CONTAINING PROTEIN"/>
    <property type="match status" value="1"/>
</dbReference>
<sequence length="314" mass="33799">MVRDFRGILLDVVKGTVATGLLFVAYLKLPVLGMLAGIFTPYPALYFGLKRGVVSGGAIVSLTMLFLAFAGGLEAVLLYLVQAGGLSLVLPGLLKRFAFTSRALAYAVLLIVVVLALGTVGYSVANGVNVQAGIAASIKAQIAESVAFYKSKGVTGDDLQMLQEGMDRMGAIVVRIYPALIVIGISMIAGLNTLVLRRNASRLPQPLPQVPFRRFRNPDYLVWVLIAAGFTLVFGNSVAGAVAVNVLLIVGCLYFLQGLAVIRNFFDTLAVPVFLRYVFYVLLAVQAYLAIVVALVGLFDLWGDFRRPRIHKNL</sequence>
<dbReference type="InterPro" id="IPR018710">
    <property type="entry name" value="DUF2232"/>
</dbReference>
<accession>A0ABM8EHS2</accession>
<dbReference type="PANTHER" id="PTHR41324">
    <property type="entry name" value="MEMBRANE PROTEIN-RELATED"/>
    <property type="match status" value="1"/>
</dbReference>
<evidence type="ECO:0000256" key="1">
    <source>
        <dbReference type="SAM" id="Phobius"/>
    </source>
</evidence>
<feature type="transmembrane region" description="Helical" evidence="1">
    <location>
        <begin position="52"/>
        <end position="70"/>
    </location>
</feature>
<evidence type="ECO:0000313" key="3">
    <source>
        <dbReference type="Proteomes" id="UP001317705"/>
    </source>
</evidence>
<dbReference type="Pfam" id="PF09991">
    <property type="entry name" value="DUF2232"/>
    <property type="match status" value="1"/>
</dbReference>
<proteinExistence type="predicted"/>
<feature type="transmembrane region" description="Helical" evidence="1">
    <location>
        <begin position="20"/>
        <end position="40"/>
    </location>
</feature>
<protein>
    <submittedName>
        <fullName evidence="2">Membrane protein</fullName>
    </submittedName>
</protein>
<evidence type="ECO:0000313" key="2">
    <source>
        <dbReference type="EMBL" id="BDV41795.1"/>
    </source>
</evidence>
<dbReference type="RefSeq" id="WP_282001845.1">
    <property type="nucleotide sequence ID" value="NZ_AP027151.1"/>
</dbReference>
<dbReference type="EMBL" id="AP027151">
    <property type="protein sequence ID" value="BDV41795.1"/>
    <property type="molecule type" value="Genomic_DNA"/>
</dbReference>
<feature type="transmembrane region" description="Helical" evidence="1">
    <location>
        <begin position="274"/>
        <end position="299"/>
    </location>
</feature>
<keyword evidence="3" id="KW-1185">Reference proteome</keyword>
<keyword evidence="1" id="KW-1133">Transmembrane helix</keyword>
<name>A0ABM8EHS2_9BACT</name>
<feature type="transmembrane region" description="Helical" evidence="1">
    <location>
        <begin position="241"/>
        <end position="262"/>
    </location>
</feature>
<keyword evidence="1" id="KW-0812">Transmembrane</keyword>
<feature type="transmembrane region" description="Helical" evidence="1">
    <location>
        <begin position="217"/>
        <end position="235"/>
    </location>
</feature>
<reference evidence="2 3" key="1">
    <citation type="submission" date="2022-12" db="EMBL/GenBank/DDBJ databases">
        <title>Polyphasic characterization of Geotalea uranireducens NIT-SL11 newly isolated from a complex of sewage sludge and microbially reduced graphene oxide.</title>
        <authorList>
            <person name="Xie L."/>
            <person name="Yoshida N."/>
            <person name="Meng L."/>
        </authorList>
    </citation>
    <scope>NUCLEOTIDE SEQUENCE [LARGE SCALE GENOMIC DNA]</scope>
    <source>
        <strain evidence="2 3">NIT-SL11</strain>
    </source>
</reference>
<keyword evidence="1" id="KW-0472">Membrane</keyword>